<evidence type="ECO:0000256" key="5">
    <source>
        <dbReference type="ARBA" id="ARBA00023136"/>
    </source>
</evidence>
<evidence type="ECO:0000313" key="11">
    <source>
        <dbReference type="Proteomes" id="UP001168821"/>
    </source>
</evidence>
<keyword evidence="6" id="KW-0675">Receptor</keyword>
<evidence type="ECO:0000256" key="2">
    <source>
        <dbReference type="ARBA" id="ARBA00022475"/>
    </source>
</evidence>
<keyword evidence="11" id="KW-1185">Reference proteome</keyword>
<keyword evidence="4 8" id="KW-1133">Transmembrane helix</keyword>
<evidence type="ECO:0000313" key="10">
    <source>
        <dbReference type="EMBL" id="KAJ3647491.1"/>
    </source>
</evidence>
<keyword evidence="9" id="KW-0732">Signal</keyword>
<dbReference type="GO" id="GO:0005886">
    <property type="term" value="C:plasma membrane"/>
    <property type="evidence" value="ECO:0007669"/>
    <property type="project" value="UniProtKB-SubCell"/>
</dbReference>
<organism evidence="10 11">
    <name type="scientific">Zophobas morio</name>
    <dbReference type="NCBI Taxonomy" id="2755281"/>
    <lineage>
        <taxon>Eukaryota</taxon>
        <taxon>Metazoa</taxon>
        <taxon>Ecdysozoa</taxon>
        <taxon>Arthropoda</taxon>
        <taxon>Hexapoda</taxon>
        <taxon>Insecta</taxon>
        <taxon>Pterygota</taxon>
        <taxon>Neoptera</taxon>
        <taxon>Endopterygota</taxon>
        <taxon>Coleoptera</taxon>
        <taxon>Polyphaga</taxon>
        <taxon>Cucujiformia</taxon>
        <taxon>Tenebrionidae</taxon>
        <taxon>Zophobas</taxon>
    </lineage>
</organism>
<gene>
    <name evidence="10" type="ORF">Zmor_019367</name>
</gene>
<evidence type="ECO:0000256" key="8">
    <source>
        <dbReference type="SAM" id="Phobius"/>
    </source>
</evidence>
<accession>A0AA38I1W1</accession>
<comment type="caution">
    <text evidence="10">The sequence shown here is derived from an EMBL/GenBank/DDBJ whole genome shotgun (WGS) entry which is preliminary data.</text>
</comment>
<evidence type="ECO:0008006" key="12">
    <source>
        <dbReference type="Google" id="ProtNLM"/>
    </source>
</evidence>
<dbReference type="FunFam" id="3.40.190.10:FF:000478">
    <property type="entry name" value="Uncharacterized protein"/>
    <property type="match status" value="1"/>
</dbReference>
<evidence type="ECO:0000256" key="7">
    <source>
        <dbReference type="ARBA" id="ARBA00023180"/>
    </source>
</evidence>
<feature type="transmembrane region" description="Helical" evidence="8">
    <location>
        <begin position="616"/>
        <end position="638"/>
    </location>
</feature>
<feature type="signal peptide" evidence="9">
    <location>
        <begin position="1"/>
        <end position="19"/>
    </location>
</feature>
<dbReference type="PANTHER" id="PTHR42643">
    <property type="entry name" value="IONOTROPIC RECEPTOR 20A-RELATED"/>
    <property type="match status" value="1"/>
</dbReference>
<keyword evidence="3 8" id="KW-0812">Transmembrane</keyword>
<evidence type="ECO:0000256" key="6">
    <source>
        <dbReference type="ARBA" id="ARBA00023170"/>
    </source>
</evidence>
<keyword evidence="5 8" id="KW-0472">Membrane</keyword>
<proteinExistence type="predicted"/>
<sequence length="648" mass="73973">MSRVLLLIFLIVVEDHSSSIHESVNEHLEAKSDLLVTIYQRHFYLVRLLTISVLQTRDNYLEIRDFADTVLSSLKRNETAIKIEEKFLHEVITTTERKVSSNIENRSQITDDNPSEEELFKIKKSTTDFGEGHLLVAWDANIFHQFLDEYPLVPKARSTYAIVFCSSSHPKNPIHTVLARLWTTFKVLNAIAVVDDQIYIYRPFVQTDHLTWGITDNYNLPEVHQNPLLMSNPLTDLNQFPLRISLFEKNPTAIKKLPHLLQTNPIYKDLSPSKGFAGSDGLIIGTLAQYLNFDPVIPKDLPPFSFGHVLPNGSSYGVLFDLLNNKSDYGGNCRLMSYYKTDGIEFTVPYSSDKISLAVPKSQKVPRWRTLFTCFDKVSWIVIFGVCIACITFWYYLRASKQIVKSSWEMYSFLVGIPCKVVPSLEQIVFLCSCMMFNIIVLGIIQGSMFTDFTATRYYPDMETLEEVIESGLPIMSFAWLIVTDSNRSTLLAKLKERTIDFSDDRFGQIALYRNVAVMDRLLDIELEVKTKFVGQDGVPLLHIAKETLTTHLTTSVVPKGSPYLVIFNRVIRKLIEGGLISKWYDDVVESLIIEHSSQTIKDQPFKPFAVEDVQAAFYVIVVGYGTSAFIFFCEILLNCNKHTRTEN</sequence>
<keyword evidence="7" id="KW-0325">Glycoprotein</keyword>
<feature type="chain" id="PRO_5041272023" description="Ionotropic receptor" evidence="9">
    <location>
        <begin position="20"/>
        <end position="648"/>
    </location>
</feature>
<comment type="subcellular location">
    <subcellularLocation>
        <location evidence="1">Cell membrane</location>
        <topology evidence="1">Multi-pass membrane protein</topology>
    </subcellularLocation>
</comment>
<dbReference type="AlphaFoldDB" id="A0AA38I1W1"/>
<dbReference type="EMBL" id="JALNTZ010000006">
    <property type="protein sequence ID" value="KAJ3647491.1"/>
    <property type="molecule type" value="Genomic_DNA"/>
</dbReference>
<dbReference type="PANTHER" id="PTHR42643:SF38">
    <property type="entry name" value="IONOTROPIC RECEPTOR 100A"/>
    <property type="match status" value="1"/>
</dbReference>
<dbReference type="Proteomes" id="UP001168821">
    <property type="component" value="Unassembled WGS sequence"/>
</dbReference>
<name>A0AA38I1W1_9CUCU</name>
<dbReference type="SUPFAM" id="SSF53850">
    <property type="entry name" value="Periplasmic binding protein-like II"/>
    <property type="match status" value="1"/>
</dbReference>
<evidence type="ECO:0000256" key="4">
    <source>
        <dbReference type="ARBA" id="ARBA00022989"/>
    </source>
</evidence>
<evidence type="ECO:0000256" key="1">
    <source>
        <dbReference type="ARBA" id="ARBA00004651"/>
    </source>
</evidence>
<protein>
    <recommendedName>
        <fullName evidence="12">Ionotropic receptor</fullName>
    </recommendedName>
</protein>
<dbReference type="Gene3D" id="3.40.190.10">
    <property type="entry name" value="Periplasmic binding protein-like II"/>
    <property type="match status" value="1"/>
</dbReference>
<evidence type="ECO:0000256" key="9">
    <source>
        <dbReference type="SAM" id="SignalP"/>
    </source>
</evidence>
<reference evidence="10" key="1">
    <citation type="journal article" date="2023" name="G3 (Bethesda)">
        <title>Whole genome assemblies of Zophobas morio and Tenebrio molitor.</title>
        <authorList>
            <person name="Kaur S."/>
            <person name="Stinson S.A."/>
            <person name="diCenzo G.C."/>
        </authorList>
    </citation>
    <scope>NUCLEOTIDE SEQUENCE</scope>
    <source>
        <strain evidence="10">QUZm001</strain>
    </source>
</reference>
<dbReference type="InterPro" id="IPR052192">
    <property type="entry name" value="Insect_Ionotropic_Sensory_Rcpt"/>
</dbReference>
<keyword evidence="2" id="KW-1003">Cell membrane</keyword>
<feature type="transmembrane region" description="Helical" evidence="8">
    <location>
        <begin position="378"/>
        <end position="397"/>
    </location>
</feature>
<evidence type="ECO:0000256" key="3">
    <source>
        <dbReference type="ARBA" id="ARBA00022692"/>
    </source>
</evidence>
<feature type="transmembrane region" description="Helical" evidence="8">
    <location>
        <begin position="428"/>
        <end position="450"/>
    </location>
</feature>